<comment type="caution">
    <text evidence="11">The sequence shown here is derived from an EMBL/GenBank/DDBJ whole genome shotgun (WGS) entry which is preliminary data.</text>
</comment>
<dbReference type="InterPro" id="IPR003593">
    <property type="entry name" value="AAA+_ATPase"/>
</dbReference>
<feature type="domain" description="ABC transporter" evidence="10">
    <location>
        <begin position="35"/>
        <end position="272"/>
    </location>
</feature>
<dbReference type="InterPro" id="IPR003439">
    <property type="entry name" value="ABC_transporter-like_ATP-bd"/>
</dbReference>
<comment type="subcellular location">
    <subcellularLocation>
        <location evidence="1">Cell membrane</location>
        <topology evidence="1">Peripheral membrane protein</topology>
    </subcellularLocation>
</comment>
<dbReference type="Pfam" id="PF00005">
    <property type="entry name" value="ABC_tran"/>
    <property type="match status" value="2"/>
</dbReference>
<dbReference type="CDD" id="cd03215">
    <property type="entry name" value="ABC_Carb_Monos_II"/>
    <property type="match status" value="1"/>
</dbReference>
<evidence type="ECO:0000313" key="12">
    <source>
        <dbReference type="Proteomes" id="UP000242682"/>
    </source>
</evidence>
<dbReference type="GO" id="GO:0016887">
    <property type="term" value="F:ATP hydrolysis activity"/>
    <property type="evidence" value="ECO:0007669"/>
    <property type="project" value="InterPro"/>
</dbReference>
<dbReference type="PANTHER" id="PTHR43790">
    <property type="entry name" value="CARBOHYDRATE TRANSPORT ATP-BINDING PROTEIN MG119-RELATED"/>
    <property type="match status" value="1"/>
</dbReference>
<feature type="domain" description="ABC transporter" evidence="10">
    <location>
        <begin position="292"/>
        <end position="532"/>
    </location>
</feature>
<proteinExistence type="predicted"/>
<evidence type="ECO:0000256" key="4">
    <source>
        <dbReference type="ARBA" id="ARBA00022597"/>
    </source>
</evidence>
<sequence>MPIAILEIVMDPSITISLLLLRLREGGITVNNHILEMKGISKEFTGVKALSDVNFKVEKGEIHCLIGENGAGKSTLMKVLSGVYPYGTYQGDIIYEGKAQEFNNINDSVKAGVVIIHQELALFPDLTVYENIFAGNEVKRGSFVDWNETIVQSKKLLQKVKLNVNPETHVKDLSVGKQQLVEIAKALSKDVKLLILDEPTAALNEDDSENLLNLLKDLKKQGITCIMISHKLKEVISIADKATVLRDGKTICTLDGTEAPISESVIIKNMVGREIEDIYPKRPDKKIGDDILQLFNWNAYDVELGRNVVKNVDFHIKKGEIVGVAGLMGSGRTELALSIFGNPKNYKLSGELLWNGKLKKLPHTRDAIKAGIAYVTEDRKGNGLFLLQDIKNNVTVANLKGISSNGIINDNEEIKVAGEYKKSINIKASSLEQNVGNLSGGNQQKVSIGKWLFVGPKLLILDEPTRGIDVGAKFEIYTIMNKLISEGLSIIMISSELGEVLGMSDRIYVMGEGEIKGELAINEASQEKIMELATQ</sequence>
<dbReference type="PANTHER" id="PTHR43790:SF1">
    <property type="entry name" value="XYLOSE IMPORT ATP-BINDING PROTEIN XYLG"/>
    <property type="match status" value="1"/>
</dbReference>
<keyword evidence="8" id="KW-1278">Translocase</keyword>
<dbReference type="SUPFAM" id="SSF52540">
    <property type="entry name" value="P-loop containing nucleoside triphosphate hydrolases"/>
    <property type="match status" value="2"/>
</dbReference>
<keyword evidence="6" id="KW-0547">Nucleotide-binding</keyword>
<evidence type="ECO:0000256" key="9">
    <source>
        <dbReference type="ARBA" id="ARBA00023136"/>
    </source>
</evidence>
<keyword evidence="5" id="KW-0677">Repeat</keyword>
<dbReference type="PROSITE" id="PS00211">
    <property type="entry name" value="ABC_TRANSPORTER_1"/>
    <property type="match status" value="1"/>
</dbReference>
<keyword evidence="3" id="KW-1003">Cell membrane</keyword>
<keyword evidence="4 11" id="KW-0762">Sugar transport</keyword>
<dbReference type="Proteomes" id="UP000242682">
    <property type="component" value="Unassembled WGS sequence"/>
</dbReference>
<evidence type="ECO:0000259" key="10">
    <source>
        <dbReference type="PROSITE" id="PS50893"/>
    </source>
</evidence>
<evidence type="ECO:0000256" key="8">
    <source>
        <dbReference type="ARBA" id="ARBA00022967"/>
    </source>
</evidence>
<keyword evidence="7 11" id="KW-0067">ATP-binding</keyword>
<dbReference type="FunFam" id="3.40.50.300:FF:000127">
    <property type="entry name" value="Ribose import ATP-binding protein RbsA"/>
    <property type="match status" value="1"/>
</dbReference>
<dbReference type="PROSITE" id="PS50893">
    <property type="entry name" value="ABC_TRANSPORTER_2"/>
    <property type="match status" value="2"/>
</dbReference>
<name>A0A2P8H5D1_9BACL</name>
<evidence type="ECO:0000256" key="6">
    <source>
        <dbReference type="ARBA" id="ARBA00022741"/>
    </source>
</evidence>
<accession>A0A2P8H5D1</accession>
<dbReference type="InterPro" id="IPR017871">
    <property type="entry name" value="ABC_transporter-like_CS"/>
</dbReference>
<organism evidence="11 12">
    <name type="scientific">Planomicrobium soli</name>
    <dbReference type="NCBI Taxonomy" id="1176648"/>
    <lineage>
        <taxon>Bacteria</taxon>
        <taxon>Bacillati</taxon>
        <taxon>Bacillota</taxon>
        <taxon>Bacilli</taxon>
        <taxon>Bacillales</taxon>
        <taxon>Caryophanaceae</taxon>
        <taxon>Planomicrobium</taxon>
    </lineage>
</organism>
<dbReference type="AlphaFoldDB" id="A0A2P8H5D1"/>
<evidence type="ECO:0000256" key="7">
    <source>
        <dbReference type="ARBA" id="ARBA00022840"/>
    </source>
</evidence>
<protein>
    <submittedName>
        <fullName evidence="11">Putative multiple sugar transport system ATP-binding protein</fullName>
    </submittedName>
</protein>
<evidence type="ECO:0000313" key="11">
    <source>
        <dbReference type="EMBL" id="PSL41432.1"/>
    </source>
</evidence>
<keyword evidence="9" id="KW-0472">Membrane</keyword>
<reference evidence="11 12" key="1">
    <citation type="submission" date="2018-03" db="EMBL/GenBank/DDBJ databases">
        <title>Genomic Encyclopedia of Type Strains, Phase III (KMG-III): the genomes of soil and plant-associated and newly described type strains.</title>
        <authorList>
            <person name="Whitman W."/>
        </authorList>
    </citation>
    <scope>NUCLEOTIDE SEQUENCE [LARGE SCALE GENOMIC DNA]</scope>
    <source>
        <strain evidence="11 12">CGMCC 1.12259</strain>
    </source>
</reference>
<dbReference type="Gene3D" id="3.40.50.300">
    <property type="entry name" value="P-loop containing nucleotide triphosphate hydrolases"/>
    <property type="match status" value="2"/>
</dbReference>
<gene>
    <name evidence="11" type="ORF">B0H99_102115</name>
</gene>
<evidence type="ECO:0000256" key="1">
    <source>
        <dbReference type="ARBA" id="ARBA00004202"/>
    </source>
</evidence>
<dbReference type="CDD" id="cd03216">
    <property type="entry name" value="ABC_Carb_Monos_I"/>
    <property type="match status" value="1"/>
</dbReference>
<keyword evidence="2" id="KW-0813">Transport</keyword>
<dbReference type="InterPro" id="IPR050107">
    <property type="entry name" value="ABC_carbohydrate_import_ATPase"/>
</dbReference>
<dbReference type="EMBL" id="PYAT01000002">
    <property type="protein sequence ID" value="PSL41432.1"/>
    <property type="molecule type" value="Genomic_DNA"/>
</dbReference>
<evidence type="ECO:0000256" key="5">
    <source>
        <dbReference type="ARBA" id="ARBA00022737"/>
    </source>
</evidence>
<dbReference type="InterPro" id="IPR027417">
    <property type="entry name" value="P-loop_NTPase"/>
</dbReference>
<keyword evidence="12" id="KW-1185">Reference proteome</keyword>
<evidence type="ECO:0000256" key="2">
    <source>
        <dbReference type="ARBA" id="ARBA00022448"/>
    </source>
</evidence>
<dbReference type="GO" id="GO:0005886">
    <property type="term" value="C:plasma membrane"/>
    <property type="evidence" value="ECO:0007669"/>
    <property type="project" value="UniProtKB-SubCell"/>
</dbReference>
<dbReference type="SMART" id="SM00382">
    <property type="entry name" value="AAA"/>
    <property type="match status" value="2"/>
</dbReference>
<evidence type="ECO:0000256" key="3">
    <source>
        <dbReference type="ARBA" id="ARBA00022475"/>
    </source>
</evidence>
<dbReference type="GO" id="GO:0005524">
    <property type="term" value="F:ATP binding"/>
    <property type="evidence" value="ECO:0007669"/>
    <property type="project" value="UniProtKB-KW"/>
</dbReference>